<comment type="catalytic activity">
    <reaction evidence="1">
        <text>L-lysyl-[protein] + O2 + H2O = (S)-2-amino-6-oxohexanoyl-[protein] + H2O2 + NH4(+)</text>
        <dbReference type="Rhea" id="RHEA:24544"/>
        <dbReference type="Rhea" id="RHEA-COMP:9752"/>
        <dbReference type="Rhea" id="RHEA-COMP:12448"/>
        <dbReference type="ChEBI" id="CHEBI:15377"/>
        <dbReference type="ChEBI" id="CHEBI:15379"/>
        <dbReference type="ChEBI" id="CHEBI:16240"/>
        <dbReference type="ChEBI" id="CHEBI:28938"/>
        <dbReference type="ChEBI" id="CHEBI:29969"/>
        <dbReference type="ChEBI" id="CHEBI:131803"/>
        <dbReference type="EC" id="1.4.3.13"/>
    </reaction>
</comment>
<dbReference type="EC" id="1.4.3.13" evidence="1"/>
<gene>
    <name evidence="4" type="ORF">RIMI_LOCUS7146822</name>
</gene>
<dbReference type="InterPro" id="IPR001695">
    <property type="entry name" value="Lysyl_oxidase"/>
</dbReference>
<dbReference type="PRINTS" id="PR00074">
    <property type="entry name" value="LYSYLOXIDASE"/>
</dbReference>
<comment type="caution">
    <text evidence="4">The sequence shown here is derived from an EMBL/GenBank/DDBJ whole genome shotgun (WGS) entry which is preliminary data.</text>
</comment>
<accession>A0ABN9LAI6</accession>
<evidence type="ECO:0000313" key="5">
    <source>
        <dbReference type="Proteomes" id="UP001176940"/>
    </source>
</evidence>
<keyword evidence="1" id="KW-0186">Copper</keyword>
<comment type="PTM">
    <text evidence="1">The lysine tyrosylquinone cross-link (LTQ) is generated by condensation of the epsilon-amino group of a lysine with a topaquinone produced by oxidation of tyrosine.</text>
</comment>
<reference evidence="4" key="1">
    <citation type="submission" date="2023-07" db="EMBL/GenBank/DDBJ databases">
        <authorList>
            <person name="Stuckert A."/>
        </authorList>
    </citation>
    <scope>NUCLEOTIDE SEQUENCE</scope>
</reference>
<protein>
    <recommendedName>
        <fullName evidence="1">Lysyl oxidase homolog</fullName>
        <ecNumber evidence="1">1.4.3.13</ecNumber>
    </recommendedName>
</protein>
<comment type="cofactor">
    <cofactor evidence="1">
        <name>Cu cation</name>
        <dbReference type="ChEBI" id="CHEBI:23378"/>
    </cofactor>
</comment>
<keyword evidence="1" id="KW-0560">Oxidoreductase</keyword>
<feature type="compositionally biased region" description="Polar residues" evidence="2">
    <location>
        <begin position="82"/>
        <end position="101"/>
    </location>
</feature>
<feature type="compositionally biased region" description="Basic and acidic residues" evidence="2">
    <location>
        <begin position="138"/>
        <end position="149"/>
    </location>
</feature>
<feature type="non-terminal residue" evidence="4">
    <location>
        <position position="256"/>
    </location>
</feature>
<keyword evidence="5" id="KW-1185">Reference proteome</keyword>
<name>A0ABN9LAI6_9NEOB</name>
<proteinExistence type="inferred from homology"/>
<evidence type="ECO:0000256" key="3">
    <source>
        <dbReference type="SAM" id="SignalP"/>
    </source>
</evidence>
<comment type="subcellular location">
    <subcellularLocation>
        <location evidence="1">Secreted</location>
        <location evidence="1">Extracellular space</location>
    </subcellularLocation>
</comment>
<keyword evidence="1" id="KW-0964">Secreted</keyword>
<keyword evidence="1" id="KW-0886">LTQ</keyword>
<feature type="chain" id="PRO_5046453547" description="Lysyl oxidase homolog" evidence="3">
    <location>
        <begin position="26"/>
        <end position="256"/>
    </location>
</feature>
<dbReference type="PANTHER" id="PTHR45817:SF6">
    <property type="entry name" value="PROTEIN-LYSINE 6-OXIDASE"/>
    <property type="match status" value="1"/>
</dbReference>
<keyword evidence="1" id="KW-0801">TPQ</keyword>
<dbReference type="Pfam" id="PF01186">
    <property type="entry name" value="Lysyl_oxidase"/>
    <property type="match status" value="1"/>
</dbReference>
<keyword evidence="1" id="KW-0479">Metal-binding</keyword>
<evidence type="ECO:0000313" key="4">
    <source>
        <dbReference type="EMBL" id="CAJ0937332.1"/>
    </source>
</evidence>
<feature type="compositionally biased region" description="Polar residues" evidence="2">
    <location>
        <begin position="124"/>
        <end position="134"/>
    </location>
</feature>
<dbReference type="Proteomes" id="UP001176940">
    <property type="component" value="Unassembled WGS sequence"/>
</dbReference>
<dbReference type="EMBL" id="CAUEEQ010013334">
    <property type="protein sequence ID" value="CAJ0937332.1"/>
    <property type="molecule type" value="Genomic_DNA"/>
</dbReference>
<keyword evidence="3" id="KW-0732">Signal</keyword>
<evidence type="ECO:0000256" key="2">
    <source>
        <dbReference type="SAM" id="MobiDB-lite"/>
    </source>
</evidence>
<sequence length="256" mass="29382">MGCSLGSIFLLQLVVYFYCTLEGSCQNQRSHNGVSTYWRHRVQWQNGGRVYSLISQGPQYQPPRRRESTVHTAGSSSLLLSTQNQTGTLAAGRSQSPISNSNRRENSQHINTQRPRETPDQLWFQASRSGNRGNDATGRSRDGIPDRHQGTVHPQRPQQYKRVNATTGNAARSEVMQADDPRNPYKYHEENSYYNYFDTYESRRESQRRRPGYGTRHSQYGLPDLVPDPYYIQASIYVQRMSMYSLRCAAEENCLA</sequence>
<evidence type="ECO:0000256" key="1">
    <source>
        <dbReference type="RuleBase" id="RU367046"/>
    </source>
</evidence>
<organism evidence="4 5">
    <name type="scientific">Ranitomeya imitator</name>
    <name type="common">mimic poison frog</name>
    <dbReference type="NCBI Taxonomy" id="111125"/>
    <lineage>
        <taxon>Eukaryota</taxon>
        <taxon>Metazoa</taxon>
        <taxon>Chordata</taxon>
        <taxon>Craniata</taxon>
        <taxon>Vertebrata</taxon>
        <taxon>Euteleostomi</taxon>
        <taxon>Amphibia</taxon>
        <taxon>Batrachia</taxon>
        <taxon>Anura</taxon>
        <taxon>Neobatrachia</taxon>
        <taxon>Hyloidea</taxon>
        <taxon>Dendrobatidae</taxon>
        <taxon>Dendrobatinae</taxon>
        <taxon>Ranitomeya</taxon>
    </lineage>
</organism>
<feature type="region of interest" description="Disordered" evidence="2">
    <location>
        <begin position="56"/>
        <end position="158"/>
    </location>
</feature>
<comment type="function">
    <text evidence="1">Mediates the post-translational oxidative deamination of lysine residues on target proteins leading to the formation of deaminated lysine (allysine).</text>
</comment>
<dbReference type="PANTHER" id="PTHR45817">
    <property type="entry name" value="LYSYL OXIDASE-LIKE-RELATED"/>
    <property type="match status" value="1"/>
</dbReference>
<feature type="signal peptide" evidence="3">
    <location>
        <begin position="1"/>
        <end position="25"/>
    </location>
</feature>
<comment type="similarity">
    <text evidence="1">Belongs to the lysyl oxidase family.</text>
</comment>
<dbReference type="InterPro" id="IPR050912">
    <property type="entry name" value="LOX-like_protein"/>
</dbReference>